<dbReference type="Proteomes" id="UP000220629">
    <property type="component" value="Unassembled WGS sequence"/>
</dbReference>
<dbReference type="InterPro" id="IPR002299">
    <property type="entry name" value="Porin_Neis"/>
</dbReference>
<sequence>MTPSRYLRHARAARHSQSLRTRARRRLAASLRSPLASGLAAGVAGLALGAAAGPAQAQSSVTLYGTIDTAIVYANNAGGKRQFEMNSSNVLGNRWGLRGSEDLGNGLRAVFDLENGYSSTTGGFQQGGDLFGRQAWVGLASQRAGTLTAGRQYDAVVDFIGPFIAGTQWATYLGGHPGDLDNTNNDYRSNNSVKYTTPTYRGLRASGLYSFGGTPGQFGRNSIWSLGVGYTGGPIVLGAAYVHVKDPNFSYFGNNSSSSATGSNMAASRVYSGYASAGDEQIVAVGGTYTAGPAIIGAVYTNTRFGELGAHASLDPLGYRGSASFHNAELNLRYYLTPVWLLGAAYDYTRGYGVNHVTYQQGDLGITYILSKRTQLYLVGLYQHASGTDSSGQAAVANINGLSASSTPNQVSVLAGITHRF</sequence>
<dbReference type="RefSeq" id="WP_096751032.1">
    <property type="nucleotide sequence ID" value="NZ_CADEPO010000013.1"/>
</dbReference>
<evidence type="ECO:0000256" key="2">
    <source>
        <dbReference type="ARBA" id="ARBA00011233"/>
    </source>
</evidence>
<evidence type="ECO:0000256" key="3">
    <source>
        <dbReference type="ARBA" id="ARBA00022448"/>
    </source>
</evidence>
<dbReference type="GO" id="GO:0046930">
    <property type="term" value="C:pore complex"/>
    <property type="evidence" value="ECO:0007669"/>
    <property type="project" value="UniProtKB-KW"/>
</dbReference>
<keyword evidence="3" id="KW-0813">Transport</keyword>
<dbReference type="EMBL" id="PDDY01000001">
    <property type="protein sequence ID" value="PEH42407.1"/>
    <property type="molecule type" value="Genomic_DNA"/>
</dbReference>
<evidence type="ECO:0000256" key="8">
    <source>
        <dbReference type="ARBA" id="ARBA00023114"/>
    </source>
</evidence>
<comment type="subunit">
    <text evidence="2">Homotrimer.</text>
</comment>
<dbReference type="InterPro" id="IPR023614">
    <property type="entry name" value="Porin_dom_sf"/>
</dbReference>
<organism evidence="12 13">
    <name type="scientific">Burkholderia gladioli</name>
    <name type="common">Pseudomonas marginata</name>
    <name type="synonym">Phytomonas marginata</name>
    <dbReference type="NCBI Taxonomy" id="28095"/>
    <lineage>
        <taxon>Bacteria</taxon>
        <taxon>Pseudomonadati</taxon>
        <taxon>Pseudomonadota</taxon>
        <taxon>Betaproteobacteria</taxon>
        <taxon>Burkholderiales</taxon>
        <taxon>Burkholderiaceae</taxon>
        <taxon>Burkholderia</taxon>
    </lineage>
</organism>
<accession>A0A2A7SFG8</accession>
<comment type="caution">
    <text evidence="12">The sequence shown here is derived from an EMBL/GenBank/DDBJ whole genome shotgun (WGS) entry which is preliminary data.</text>
</comment>
<evidence type="ECO:0000256" key="1">
    <source>
        <dbReference type="ARBA" id="ARBA00004571"/>
    </source>
</evidence>
<evidence type="ECO:0000256" key="9">
    <source>
        <dbReference type="ARBA" id="ARBA00023136"/>
    </source>
</evidence>
<dbReference type="PRINTS" id="PR00184">
    <property type="entry name" value="NEISSPPORIN"/>
</dbReference>
<evidence type="ECO:0000256" key="10">
    <source>
        <dbReference type="ARBA" id="ARBA00023237"/>
    </source>
</evidence>
<keyword evidence="7" id="KW-0406">Ion transport</keyword>
<proteinExistence type="predicted"/>
<dbReference type="InterPro" id="IPR050298">
    <property type="entry name" value="Gram-neg_bact_OMP"/>
</dbReference>
<evidence type="ECO:0000256" key="4">
    <source>
        <dbReference type="ARBA" id="ARBA00022452"/>
    </source>
</evidence>
<evidence type="ECO:0000256" key="7">
    <source>
        <dbReference type="ARBA" id="ARBA00023065"/>
    </source>
</evidence>
<evidence type="ECO:0000313" key="12">
    <source>
        <dbReference type="EMBL" id="PEH42407.1"/>
    </source>
</evidence>
<dbReference type="PANTHER" id="PTHR34501">
    <property type="entry name" value="PROTEIN YDDL-RELATED"/>
    <property type="match status" value="1"/>
</dbReference>
<protein>
    <submittedName>
        <fullName evidence="12">Porin</fullName>
    </submittedName>
</protein>
<dbReference type="GO" id="GO:0006811">
    <property type="term" value="P:monoatomic ion transport"/>
    <property type="evidence" value="ECO:0007669"/>
    <property type="project" value="UniProtKB-KW"/>
</dbReference>
<gene>
    <name evidence="12" type="ORF">CRM94_09755</name>
</gene>
<dbReference type="GO" id="GO:0009279">
    <property type="term" value="C:cell outer membrane"/>
    <property type="evidence" value="ECO:0007669"/>
    <property type="project" value="UniProtKB-SubCell"/>
</dbReference>
<name>A0A2A7SFG8_BURGA</name>
<evidence type="ECO:0000259" key="11">
    <source>
        <dbReference type="Pfam" id="PF13609"/>
    </source>
</evidence>
<keyword evidence="10" id="KW-0998">Cell outer membrane</keyword>
<evidence type="ECO:0000313" key="13">
    <source>
        <dbReference type="Proteomes" id="UP000220629"/>
    </source>
</evidence>
<comment type="subcellular location">
    <subcellularLocation>
        <location evidence="1">Cell outer membrane</location>
        <topology evidence="1">Multi-pass membrane protein</topology>
    </subcellularLocation>
</comment>
<dbReference type="InterPro" id="IPR033900">
    <property type="entry name" value="Gram_neg_porin_domain"/>
</dbReference>
<dbReference type="Pfam" id="PF13609">
    <property type="entry name" value="Porin_4"/>
    <property type="match status" value="1"/>
</dbReference>
<dbReference type="Gene3D" id="2.40.160.10">
    <property type="entry name" value="Porin"/>
    <property type="match status" value="1"/>
</dbReference>
<reference evidence="13" key="1">
    <citation type="submission" date="2017-09" db="EMBL/GenBank/DDBJ databases">
        <title>FDA dAtabase for Regulatory Grade micrObial Sequences (FDA-ARGOS): Supporting development and validation of Infectious Disease Dx tests.</title>
        <authorList>
            <person name="Minogue T."/>
            <person name="Wolcott M."/>
            <person name="Wasieloski L."/>
            <person name="Aguilar W."/>
            <person name="Moore D."/>
            <person name="Tallon L."/>
            <person name="Sadzewicz L."/>
            <person name="Ott S."/>
            <person name="Zhao X."/>
            <person name="Nagaraj S."/>
            <person name="Vavikolanu K."/>
            <person name="Aluvathingal J."/>
            <person name="Nadendla S."/>
            <person name="Sichtig H."/>
        </authorList>
    </citation>
    <scope>NUCLEOTIDE SEQUENCE [LARGE SCALE GENOMIC DNA]</scope>
    <source>
        <strain evidence="13">FDAARGOS_390</strain>
    </source>
</reference>
<feature type="domain" description="Porin" evidence="11">
    <location>
        <begin position="46"/>
        <end position="385"/>
    </location>
</feature>
<dbReference type="SUPFAM" id="SSF56935">
    <property type="entry name" value="Porins"/>
    <property type="match status" value="1"/>
</dbReference>
<keyword evidence="4" id="KW-1134">Transmembrane beta strand</keyword>
<dbReference type="CDD" id="cd00342">
    <property type="entry name" value="gram_neg_porins"/>
    <property type="match status" value="1"/>
</dbReference>
<evidence type="ECO:0000256" key="5">
    <source>
        <dbReference type="ARBA" id="ARBA00022692"/>
    </source>
</evidence>
<keyword evidence="9" id="KW-0472">Membrane</keyword>
<keyword evidence="8" id="KW-0626">Porin</keyword>
<dbReference type="PANTHER" id="PTHR34501:SF9">
    <property type="entry name" value="MAJOR OUTER MEMBRANE PROTEIN P.IA"/>
    <property type="match status" value="1"/>
</dbReference>
<keyword evidence="5" id="KW-0812">Transmembrane</keyword>
<keyword evidence="6" id="KW-0732">Signal</keyword>
<dbReference type="GO" id="GO:0015288">
    <property type="term" value="F:porin activity"/>
    <property type="evidence" value="ECO:0007669"/>
    <property type="project" value="UniProtKB-KW"/>
</dbReference>
<evidence type="ECO:0000256" key="6">
    <source>
        <dbReference type="ARBA" id="ARBA00022729"/>
    </source>
</evidence>
<dbReference type="AlphaFoldDB" id="A0A2A7SFG8"/>